<dbReference type="Proteomes" id="UP000419138">
    <property type="component" value="Unassembled WGS sequence"/>
</dbReference>
<dbReference type="InterPro" id="IPR009057">
    <property type="entry name" value="Homeodomain-like_sf"/>
</dbReference>
<accession>A0A646KNK5</accession>
<dbReference type="EMBL" id="VCLA01000180">
    <property type="protein sequence ID" value="MQT03872.1"/>
    <property type="molecule type" value="Genomic_DNA"/>
</dbReference>
<proteinExistence type="predicted"/>
<dbReference type="AlphaFoldDB" id="A0A646KNK5"/>
<organism evidence="1 2">
    <name type="scientific">Streptomyces jumonjinensis</name>
    <dbReference type="NCBI Taxonomy" id="1945"/>
    <lineage>
        <taxon>Bacteria</taxon>
        <taxon>Bacillati</taxon>
        <taxon>Actinomycetota</taxon>
        <taxon>Actinomycetes</taxon>
        <taxon>Kitasatosporales</taxon>
        <taxon>Streptomycetaceae</taxon>
        <taxon>Streptomyces</taxon>
    </lineage>
</organism>
<dbReference type="RefSeq" id="WP_153525380.1">
    <property type="nucleotide sequence ID" value="NZ_JBEPDZ010000025.1"/>
</dbReference>
<dbReference type="Gene3D" id="1.10.10.60">
    <property type="entry name" value="Homeodomain-like"/>
    <property type="match status" value="1"/>
</dbReference>
<protein>
    <submittedName>
        <fullName evidence="1">Helix-turn-helix domain-containing protein</fullName>
    </submittedName>
</protein>
<gene>
    <name evidence="1" type="ORF">FF041_27990</name>
</gene>
<sequence>MSGGLKKGDRPVTDEDRAAVRTLHAQGLGRNEIARQLGRGQRTVSRIAEDLGLTFDRTATAVATQARVSDAKARRAAIISGLYDVAEADLDYLRRAGPYELVEVSAGKAVAFRVGRLPAIDRRALLTGISTAITAATRLETVDGDPGTDAARSMLTSLADGIRRLADAHEEDTAEEG</sequence>
<dbReference type="SUPFAM" id="SSF46689">
    <property type="entry name" value="Homeodomain-like"/>
    <property type="match status" value="1"/>
</dbReference>
<comment type="caution">
    <text evidence="1">The sequence shown here is derived from an EMBL/GenBank/DDBJ whole genome shotgun (WGS) entry which is preliminary data.</text>
</comment>
<reference evidence="1 2" key="1">
    <citation type="submission" date="2019-05" db="EMBL/GenBank/DDBJ databases">
        <title>Comparative genomics and metabolomics analyses of clavulanic acid producing Streptomyces species provides insight into specialized metabolism and evolution of beta-lactam biosynthetic gene clusters.</title>
        <authorList>
            <person name="Moore M.A."/>
            <person name="Cruz-Morales P."/>
            <person name="Barona Gomez F."/>
            <person name="Kapil T."/>
        </authorList>
    </citation>
    <scope>NUCLEOTIDE SEQUENCE [LARGE SCALE GENOMIC DNA]</scope>
    <source>
        <strain evidence="1 2">NRRL 5741</strain>
    </source>
</reference>
<dbReference type="OrthoDB" id="4551805at2"/>
<name>A0A646KNK5_STRJU</name>
<keyword evidence="2" id="KW-1185">Reference proteome</keyword>
<evidence type="ECO:0000313" key="2">
    <source>
        <dbReference type="Proteomes" id="UP000419138"/>
    </source>
</evidence>
<evidence type="ECO:0000313" key="1">
    <source>
        <dbReference type="EMBL" id="MQT03872.1"/>
    </source>
</evidence>